<evidence type="ECO:0000313" key="3">
    <source>
        <dbReference type="Proteomes" id="UP000255087"/>
    </source>
</evidence>
<dbReference type="AlphaFoldDB" id="A0A380QED6"/>
<dbReference type="InterPro" id="IPR036259">
    <property type="entry name" value="MFS_trans_sf"/>
</dbReference>
<dbReference type="SUPFAM" id="SSF103473">
    <property type="entry name" value="MFS general substrate transporter"/>
    <property type="match status" value="1"/>
</dbReference>
<evidence type="ECO:0000256" key="1">
    <source>
        <dbReference type="SAM" id="Phobius"/>
    </source>
</evidence>
<keyword evidence="1" id="KW-0812">Transmembrane</keyword>
<feature type="transmembrane region" description="Helical" evidence="1">
    <location>
        <begin position="63"/>
        <end position="82"/>
    </location>
</feature>
<accession>A0A380QED6</accession>
<protein>
    <submittedName>
        <fullName evidence="2">Membrane protein</fullName>
    </submittedName>
</protein>
<name>A0A380QED6_YERPU</name>
<organism evidence="2 3">
    <name type="scientific">Yersinia pseudotuberculosis</name>
    <dbReference type="NCBI Taxonomy" id="633"/>
    <lineage>
        <taxon>Bacteria</taxon>
        <taxon>Pseudomonadati</taxon>
        <taxon>Pseudomonadota</taxon>
        <taxon>Gammaproteobacteria</taxon>
        <taxon>Enterobacterales</taxon>
        <taxon>Yersiniaceae</taxon>
        <taxon>Yersinia</taxon>
    </lineage>
</organism>
<keyword evidence="1" id="KW-0472">Membrane</keyword>
<evidence type="ECO:0000313" key="2">
    <source>
        <dbReference type="EMBL" id="SUP86477.1"/>
    </source>
</evidence>
<dbReference type="EMBL" id="UHJC01000001">
    <property type="protein sequence ID" value="SUP86477.1"/>
    <property type="molecule type" value="Genomic_DNA"/>
</dbReference>
<gene>
    <name evidence="2" type="primary">yihN_2</name>
    <name evidence="2" type="ORF">NCTC8580_04263</name>
</gene>
<reference evidence="2 3" key="1">
    <citation type="submission" date="2018-06" db="EMBL/GenBank/DDBJ databases">
        <authorList>
            <consortium name="Pathogen Informatics"/>
            <person name="Doyle S."/>
        </authorList>
    </citation>
    <scope>NUCLEOTIDE SEQUENCE [LARGE SCALE GENOMIC DNA]</scope>
    <source>
        <strain evidence="2 3">NCTC8580</strain>
    </source>
</reference>
<dbReference type="Proteomes" id="UP000255087">
    <property type="component" value="Unassembled WGS sequence"/>
</dbReference>
<keyword evidence="1" id="KW-1133">Transmembrane helix</keyword>
<proteinExistence type="predicted"/>
<feature type="transmembrane region" description="Helical" evidence="1">
    <location>
        <begin position="25"/>
        <end position="51"/>
    </location>
</feature>
<sequence>MWGDHLYTEGGIFSPMAEIDTSQEFAGSAMAIGCLIGYLPSMFGYIIYGYFLDIYPGIQSVNYVFYIMAAFSAWGLSAHLYWLDKYTVSRSFNSGVGYLLL</sequence>